<feature type="compositionally biased region" description="Basic and acidic residues" evidence="1">
    <location>
        <begin position="40"/>
        <end position="57"/>
    </location>
</feature>
<dbReference type="Proteomes" id="UP001311232">
    <property type="component" value="Unassembled WGS sequence"/>
</dbReference>
<feature type="region of interest" description="Disordered" evidence="1">
    <location>
        <begin position="1"/>
        <end position="126"/>
    </location>
</feature>
<evidence type="ECO:0000313" key="3">
    <source>
        <dbReference type="Proteomes" id="UP001311232"/>
    </source>
</evidence>
<proteinExistence type="predicted"/>
<organism evidence="2 3">
    <name type="scientific">Crenichthys baileyi</name>
    <name type="common">White River springfish</name>
    <dbReference type="NCBI Taxonomy" id="28760"/>
    <lineage>
        <taxon>Eukaryota</taxon>
        <taxon>Metazoa</taxon>
        <taxon>Chordata</taxon>
        <taxon>Craniata</taxon>
        <taxon>Vertebrata</taxon>
        <taxon>Euteleostomi</taxon>
        <taxon>Actinopterygii</taxon>
        <taxon>Neopterygii</taxon>
        <taxon>Teleostei</taxon>
        <taxon>Neoteleostei</taxon>
        <taxon>Acanthomorphata</taxon>
        <taxon>Ovalentaria</taxon>
        <taxon>Atherinomorphae</taxon>
        <taxon>Cyprinodontiformes</taxon>
        <taxon>Goodeidae</taxon>
        <taxon>Crenichthys</taxon>
    </lineage>
</organism>
<sequence>MDRWRENPRIIADHKEGKTSSVTSHLHGAAANTHAVKYITKPDRKFTPEIQSKDSAKTPKKKRKPSEDVGERLSGGPGGGCSDLSGSVYKPGRTARSDCGQQVPVKSETRRHWWTNKNEQAGGGES</sequence>
<keyword evidence="3" id="KW-1185">Reference proteome</keyword>
<gene>
    <name evidence="2" type="ORF">CRENBAI_008946</name>
</gene>
<evidence type="ECO:0000256" key="1">
    <source>
        <dbReference type="SAM" id="MobiDB-lite"/>
    </source>
</evidence>
<dbReference type="AlphaFoldDB" id="A0AAV9R8I9"/>
<feature type="compositionally biased region" description="Basic and acidic residues" evidence="1">
    <location>
        <begin position="1"/>
        <end position="18"/>
    </location>
</feature>
<protein>
    <submittedName>
        <fullName evidence="2">Uncharacterized protein</fullName>
    </submittedName>
</protein>
<reference evidence="2 3" key="1">
    <citation type="submission" date="2021-06" db="EMBL/GenBank/DDBJ databases">
        <authorList>
            <person name="Palmer J.M."/>
        </authorList>
    </citation>
    <scope>NUCLEOTIDE SEQUENCE [LARGE SCALE GENOMIC DNA]</scope>
    <source>
        <strain evidence="2 3">MEX-2019</strain>
        <tissue evidence="2">Muscle</tissue>
    </source>
</reference>
<dbReference type="EMBL" id="JAHHUM010002323">
    <property type="protein sequence ID" value="KAK5604860.1"/>
    <property type="molecule type" value="Genomic_DNA"/>
</dbReference>
<name>A0AAV9R8I9_9TELE</name>
<accession>A0AAV9R8I9</accession>
<evidence type="ECO:0000313" key="2">
    <source>
        <dbReference type="EMBL" id="KAK5604860.1"/>
    </source>
</evidence>
<comment type="caution">
    <text evidence="2">The sequence shown here is derived from an EMBL/GenBank/DDBJ whole genome shotgun (WGS) entry which is preliminary data.</text>
</comment>